<dbReference type="PROSITE" id="PS51720">
    <property type="entry name" value="G_AIG1"/>
    <property type="match status" value="1"/>
</dbReference>
<feature type="domain" description="AIG1-type G" evidence="5">
    <location>
        <begin position="187"/>
        <end position="385"/>
    </location>
</feature>
<dbReference type="KEGG" id="char:122129893"/>
<evidence type="ECO:0000256" key="4">
    <source>
        <dbReference type="SAM" id="MobiDB-lite"/>
    </source>
</evidence>
<evidence type="ECO:0000256" key="3">
    <source>
        <dbReference type="ARBA" id="ARBA00023134"/>
    </source>
</evidence>
<dbReference type="PANTHER" id="PTHR10903">
    <property type="entry name" value="GTPASE, IMAP FAMILY MEMBER-RELATED"/>
    <property type="match status" value="1"/>
</dbReference>
<dbReference type="OrthoDB" id="8954335at2759"/>
<evidence type="ECO:0000256" key="2">
    <source>
        <dbReference type="ARBA" id="ARBA00022741"/>
    </source>
</evidence>
<keyword evidence="3" id="KW-0342">GTP-binding</keyword>
<evidence type="ECO:0000259" key="5">
    <source>
        <dbReference type="PROSITE" id="PS51720"/>
    </source>
</evidence>
<reference evidence="7" key="1">
    <citation type="submission" date="2025-08" db="UniProtKB">
        <authorList>
            <consortium name="RefSeq"/>
        </authorList>
    </citation>
    <scope>IDENTIFICATION</scope>
</reference>
<name>A0A8M1KFC8_CLUHA</name>
<dbReference type="AlphaFoldDB" id="A0A8M1KFC8"/>
<feature type="non-terminal residue" evidence="7">
    <location>
        <position position="393"/>
    </location>
</feature>
<dbReference type="GO" id="GO:0005525">
    <property type="term" value="F:GTP binding"/>
    <property type="evidence" value="ECO:0007669"/>
    <property type="project" value="UniProtKB-KW"/>
</dbReference>
<proteinExistence type="inferred from homology"/>
<organism evidence="6 7">
    <name type="scientific">Clupea harengus</name>
    <name type="common">Atlantic herring</name>
    <dbReference type="NCBI Taxonomy" id="7950"/>
    <lineage>
        <taxon>Eukaryota</taxon>
        <taxon>Metazoa</taxon>
        <taxon>Chordata</taxon>
        <taxon>Craniata</taxon>
        <taxon>Vertebrata</taxon>
        <taxon>Euteleostomi</taxon>
        <taxon>Actinopterygii</taxon>
        <taxon>Neopterygii</taxon>
        <taxon>Teleostei</taxon>
        <taxon>Clupei</taxon>
        <taxon>Clupeiformes</taxon>
        <taxon>Clupeoidei</taxon>
        <taxon>Clupeidae</taxon>
        <taxon>Clupea</taxon>
    </lineage>
</organism>
<dbReference type="CDD" id="cd01852">
    <property type="entry name" value="AIG1"/>
    <property type="match status" value="1"/>
</dbReference>
<dbReference type="InterPro" id="IPR006703">
    <property type="entry name" value="G_AIG1"/>
</dbReference>
<dbReference type="Pfam" id="PF04548">
    <property type="entry name" value="AIG1"/>
    <property type="match status" value="1"/>
</dbReference>
<evidence type="ECO:0000313" key="6">
    <source>
        <dbReference type="Proteomes" id="UP000515152"/>
    </source>
</evidence>
<dbReference type="GeneID" id="122129893"/>
<dbReference type="PANTHER" id="PTHR10903:SF188">
    <property type="entry name" value="GTPASE IMAP FAMILY MEMBER 2-LIKE-RELATED"/>
    <property type="match status" value="1"/>
</dbReference>
<gene>
    <name evidence="7" type="primary">LOC122129893</name>
</gene>
<evidence type="ECO:0000313" key="7">
    <source>
        <dbReference type="RefSeq" id="XP_042560559.1"/>
    </source>
</evidence>
<keyword evidence="6" id="KW-1185">Reference proteome</keyword>
<keyword evidence="2" id="KW-0547">Nucleotide-binding</keyword>
<feature type="compositionally biased region" description="Low complexity" evidence="4">
    <location>
        <begin position="81"/>
        <end position="92"/>
    </location>
</feature>
<comment type="similarity">
    <text evidence="1">Belongs to the TRAFAC class TrmE-Era-EngA-EngB-Septin-like GTPase superfamily. AIG1/Toc34/Toc159-like paraseptin GTPase family. IAN subfamily.</text>
</comment>
<dbReference type="RefSeq" id="XP_042560559.1">
    <property type="nucleotide sequence ID" value="XM_042704625.1"/>
</dbReference>
<accession>A0A8M1KFC8</accession>
<dbReference type="FunFam" id="3.40.50.300:FF:000366">
    <property type="entry name" value="GTPase, IMAP family member 2"/>
    <property type="match status" value="1"/>
</dbReference>
<dbReference type="InterPro" id="IPR045058">
    <property type="entry name" value="GIMA/IAN/Toc"/>
</dbReference>
<sequence>MDLSLRLTRCTSQALGRVMGTSVATQRSLWLSLAKLSDREKAPLLDFSVKDVFGDAVGTMTSKFEAEQRSREAFQAWMPRSSGSEQQSSLGQTTPSTWAEAQRVPLPSTPGQDPSASGLAGTPLLPLCSVAAAASYTPWLPKRKGGGGSSAITRENRPLLTCNIHVKHAQPERLRGELARMRFVAMVSPLNVVMLGKTGSGKSASGNTILGRKAFKVENSPKSVTETCNNQCTKVDGRHITLIDTPGLFDTEMSPEELKGELEKCVEMSLPGPHAFLLVIRLDVKFTEEERNAVKWIEENFGEGALKYTIVLFTHGDVLEGKPVKDFLHKSPALLSLTERVCGYHVFNNESKDSSQLRELKEKIEAMVEENGGENYTNEMYKEAQRKIRQKEE</sequence>
<dbReference type="Proteomes" id="UP000515152">
    <property type="component" value="Unplaced"/>
</dbReference>
<protein>
    <submittedName>
        <fullName evidence="7">GTPase IMAP family member 9-like</fullName>
    </submittedName>
</protein>
<evidence type="ECO:0000256" key="1">
    <source>
        <dbReference type="ARBA" id="ARBA00008535"/>
    </source>
</evidence>
<feature type="region of interest" description="Disordered" evidence="4">
    <location>
        <begin position="78"/>
        <end position="97"/>
    </location>
</feature>